<keyword evidence="2" id="KW-1185">Reference proteome</keyword>
<dbReference type="AlphaFoldDB" id="A0A1L0AVY8"/>
<evidence type="ECO:0000313" key="1">
    <source>
        <dbReference type="EMBL" id="SGZ37844.1"/>
    </source>
</evidence>
<accession>A0A1L0AVY8</accession>
<protein>
    <submittedName>
        <fullName evidence="1">Uncharacterized protein</fullName>
    </submittedName>
</protein>
<evidence type="ECO:0000313" key="2">
    <source>
        <dbReference type="Proteomes" id="UP000183365"/>
    </source>
</evidence>
<proteinExistence type="predicted"/>
<name>A0A1L0AVY8_9ASCO</name>
<dbReference type="EMBL" id="FQNF01000001">
    <property type="protein sequence ID" value="SGZ37844.1"/>
    <property type="molecule type" value="Genomic_DNA"/>
</dbReference>
<gene>
    <name evidence="1" type="ORF">HGUI_00044</name>
</gene>
<sequence length="844" mass="100135">MESNSLYVHDCITTLYSLLNQYNQANGEYCECLNLLDIQLSSLKGFVLKLNNDCPIKLDDIAICLNFWLEQLLLTEKNQSKLIYLIETLSKIITLNHLLLTKFKIKSSDTKTDYINCLHIVLDFMVSVIDKNSKSIFFQSFLTTNFFGKLLAYVNFYDKDMIIDEKYPVNLDLFLNNYLLKSAFLREYNSVIKLRCKVNTYNFNYLKYTSNEQNKYSTFLNVDVNESSNAYKIHKIINNKLLPIPNNKYLSIIVKISNEDCFLQYFSHMINIGGFNKFIKRNDVIKYYMNVMIFGNFDHVLMHNLFKDNNVNKPLMLFESLQRSNKGQVSQSEIYKKQLESVEKTFLKKFLDMQITLLINNTFMMDQDFFFKQTHDLIEYTFDLLDDYACNLMNHNNAKIPLLYLVEYCLLPYIRKLYFLNPKIIKSIKWDFFLNIFIELLNTHNFNNIGFVITELFNLWEFMPIETRQIYVDEIIIKYWDEIFSPENHGFVSNDILLCKLIVFKQLHLQYEKVLSLLIKLQMNYEFQESDDILILPHFRYLNLFKYPDLKKLKKKSYQRYDIQLTNYQELKHESDIFPNLNKDLPPITTLKKMSFSQGDISTKKGLIKEDVNYTTIASDEVTTTVKGSSYGISDFFQNKTYTSSFTNFFNKKLFGTEEEYNDKALTGDIDREITELHEMVWYKAMPRFFYRFTYLDDLLMENLSLNDDKFMDLGNDIKELVNKVGSLMSFSAEEKEKVLMNKLNYSMSAILKIKLQKDYELQIYNEQWRNKEVQTISNNSKPLKLKLPVDVEAPDEVKKNTTLSNVKMFIRIFNKTVEEYDEFAAFKDHFVENSIMIVHDYTR</sequence>
<dbReference type="VEuPathDB" id="FungiDB:HGUI_00044"/>
<dbReference type="OrthoDB" id="3972662at2759"/>
<dbReference type="Proteomes" id="UP000183365">
    <property type="component" value="Unassembled WGS sequence"/>
</dbReference>
<organism evidence="1 2">
    <name type="scientific">Hanseniaspora guilliermondii</name>
    <dbReference type="NCBI Taxonomy" id="56406"/>
    <lineage>
        <taxon>Eukaryota</taxon>
        <taxon>Fungi</taxon>
        <taxon>Dikarya</taxon>
        <taxon>Ascomycota</taxon>
        <taxon>Saccharomycotina</taxon>
        <taxon>Saccharomycetes</taxon>
        <taxon>Saccharomycodales</taxon>
        <taxon>Saccharomycodaceae</taxon>
        <taxon>Hanseniaspora</taxon>
    </lineage>
</organism>
<reference evidence="2" key="1">
    <citation type="submission" date="2016-11" db="EMBL/GenBank/DDBJ databases">
        <authorList>
            <person name="Guldener U."/>
        </authorList>
    </citation>
    <scope>NUCLEOTIDE SEQUENCE [LARGE SCALE GENOMIC DNA]</scope>
</reference>